<dbReference type="PANTHER" id="PTHR48090">
    <property type="entry name" value="UNDECAPRENYL-PHOSPHATE 4-DEOXY-4-FORMAMIDO-L-ARABINOSE TRANSFERASE-RELATED"/>
    <property type="match status" value="1"/>
</dbReference>
<evidence type="ECO:0000313" key="3">
    <source>
        <dbReference type="Proteomes" id="UP000065807"/>
    </source>
</evidence>
<dbReference type="PANTHER" id="PTHR48090:SF7">
    <property type="entry name" value="RFBJ PROTEIN"/>
    <property type="match status" value="1"/>
</dbReference>
<sequence>MTRDLVVIPVYNESRTLRQVIEATLGLTRARVLVVDDGSTDGSAEVVEALSSPRVECLRHPKNLGYGRALRDGFRVALERGDRFLVTLDADTQHEPAWIPRFLQRIRAAGVDVLSGSRYLEPLPAGSRGTIPPERLAINREITQRVNAVTGFGITDAFCGFKAYRVEALRGLHLTEDGYAFPLEFWAEAWRKGLEVLEEPVPPVYSHTFERRFPGPLDDPEVRRAYYLKVWERSIRRAGASGCCPPPPEPDRGEAACR</sequence>
<reference evidence="3" key="2">
    <citation type="journal article" date="2016" name="Int. J. Syst. Evol. Microbiol.">
        <title>Complete genome sequence and cell structure of Limnochorda pilosa, a Gram-negative spore-former within the phylum Firmicutes.</title>
        <authorList>
            <person name="Watanabe M."/>
            <person name="Kojima H."/>
            <person name="Fukui M."/>
        </authorList>
    </citation>
    <scope>NUCLEOTIDE SEQUENCE [LARGE SCALE GENOMIC DNA]</scope>
    <source>
        <strain evidence="3">HC45</strain>
    </source>
</reference>
<feature type="domain" description="Glycosyltransferase 2-like" evidence="1">
    <location>
        <begin position="6"/>
        <end position="170"/>
    </location>
</feature>
<dbReference type="SUPFAM" id="SSF53448">
    <property type="entry name" value="Nucleotide-diphospho-sugar transferases"/>
    <property type="match status" value="1"/>
</dbReference>
<reference evidence="3" key="1">
    <citation type="submission" date="2015-07" db="EMBL/GenBank/DDBJ databases">
        <title>Complete genome sequence and phylogenetic analysis of Limnochorda pilosa.</title>
        <authorList>
            <person name="Watanabe M."/>
            <person name="Kojima H."/>
            <person name="Fukui M."/>
        </authorList>
    </citation>
    <scope>NUCLEOTIDE SEQUENCE [LARGE SCALE GENOMIC DNA]</scope>
    <source>
        <strain evidence="3">HC45</strain>
    </source>
</reference>
<dbReference type="Proteomes" id="UP000065807">
    <property type="component" value="Chromosome"/>
</dbReference>
<dbReference type="Gene3D" id="3.90.550.10">
    <property type="entry name" value="Spore Coat Polysaccharide Biosynthesis Protein SpsA, Chain A"/>
    <property type="match status" value="1"/>
</dbReference>
<accession>A0A0K2SP90</accession>
<evidence type="ECO:0000259" key="1">
    <source>
        <dbReference type="Pfam" id="PF00535"/>
    </source>
</evidence>
<dbReference type="STRING" id="1555112.LIP_2983"/>
<dbReference type="RefSeq" id="WP_068139717.1">
    <property type="nucleotide sequence ID" value="NZ_AP014924.1"/>
</dbReference>
<organism evidence="2 3">
    <name type="scientific">Limnochorda pilosa</name>
    <dbReference type="NCBI Taxonomy" id="1555112"/>
    <lineage>
        <taxon>Bacteria</taxon>
        <taxon>Bacillati</taxon>
        <taxon>Bacillota</taxon>
        <taxon>Limnochordia</taxon>
        <taxon>Limnochordales</taxon>
        <taxon>Limnochordaceae</taxon>
        <taxon>Limnochorda</taxon>
    </lineage>
</organism>
<proteinExistence type="predicted"/>
<dbReference type="InterPro" id="IPR001173">
    <property type="entry name" value="Glyco_trans_2-like"/>
</dbReference>
<gene>
    <name evidence="2" type="ORF">LIP_2983</name>
</gene>
<dbReference type="AlphaFoldDB" id="A0A0K2SP90"/>
<name>A0A0K2SP90_LIMPI</name>
<evidence type="ECO:0000313" key="2">
    <source>
        <dbReference type="EMBL" id="BAS28812.1"/>
    </source>
</evidence>
<keyword evidence="3" id="KW-1185">Reference proteome</keyword>
<dbReference type="Pfam" id="PF00535">
    <property type="entry name" value="Glycos_transf_2"/>
    <property type="match status" value="1"/>
</dbReference>
<dbReference type="CDD" id="cd04179">
    <property type="entry name" value="DPM_DPG-synthase_like"/>
    <property type="match status" value="1"/>
</dbReference>
<dbReference type="InterPro" id="IPR029044">
    <property type="entry name" value="Nucleotide-diphossugar_trans"/>
</dbReference>
<dbReference type="EMBL" id="AP014924">
    <property type="protein sequence ID" value="BAS28812.1"/>
    <property type="molecule type" value="Genomic_DNA"/>
</dbReference>
<dbReference type="KEGG" id="lpil:LIP_2983"/>
<dbReference type="OrthoDB" id="9810303at2"/>
<dbReference type="InterPro" id="IPR050256">
    <property type="entry name" value="Glycosyltransferase_2"/>
</dbReference>
<protein>
    <submittedName>
        <fullName evidence="2">Dolichyl-phosphate mannose synthase</fullName>
    </submittedName>
</protein>